<keyword evidence="4" id="KW-1185">Reference proteome</keyword>
<feature type="compositionally biased region" description="Low complexity" evidence="1">
    <location>
        <begin position="64"/>
        <end position="112"/>
    </location>
</feature>
<dbReference type="InterPro" id="IPR025326">
    <property type="entry name" value="DUF4232"/>
</dbReference>
<name>A0ABX0DF91_9MICC</name>
<organism evidence="3 4">
    <name type="scientific">Arthrobacter silviterrae</name>
    <dbReference type="NCBI Taxonomy" id="2026658"/>
    <lineage>
        <taxon>Bacteria</taxon>
        <taxon>Bacillati</taxon>
        <taxon>Actinomycetota</taxon>
        <taxon>Actinomycetes</taxon>
        <taxon>Micrococcales</taxon>
        <taxon>Micrococcaceae</taxon>
        <taxon>Arthrobacter</taxon>
    </lineage>
</organism>
<comment type="caution">
    <text evidence="3">The sequence shown here is derived from an EMBL/GenBank/DDBJ whole genome shotgun (WGS) entry which is preliminary data.</text>
</comment>
<evidence type="ECO:0000256" key="1">
    <source>
        <dbReference type="SAM" id="MobiDB-lite"/>
    </source>
</evidence>
<reference evidence="3 4" key="1">
    <citation type="submission" date="2020-02" db="EMBL/GenBank/DDBJ databases">
        <title>Genome sequence of the type strain DSM 27180 of Arthrobacter silviterrae.</title>
        <authorList>
            <person name="Gao J."/>
            <person name="Sun J."/>
        </authorList>
    </citation>
    <scope>NUCLEOTIDE SEQUENCE [LARGE SCALE GENOMIC DNA]</scope>
    <source>
        <strain evidence="3 4">DSM 27180</strain>
    </source>
</reference>
<dbReference type="Pfam" id="PF14016">
    <property type="entry name" value="DUF4232"/>
    <property type="match status" value="1"/>
</dbReference>
<dbReference type="Proteomes" id="UP000479226">
    <property type="component" value="Unassembled WGS sequence"/>
</dbReference>
<accession>A0ABX0DF91</accession>
<feature type="region of interest" description="Disordered" evidence="1">
    <location>
        <begin position="58"/>
        <end position="112"/>
    </location>
</feature>
<evidence type="ECO:0000313" key="3">
    <source>
        <dbReference type="EMBL" id="NGN85298.1"/>
    </source>
</evidence>
<dbReference type="EMBL" id="JAAKZI010000044">
    <property type="protein sequence ID" value="NGN85298.1"/>
    <property type="molecule type" value="Genomic_DNA"/>
</dbReference>
<proteinExistence type="predicted"/>
<evidence type="ECO:0000313" key="4">
    <source>
        <dbReference type="Proteomes" id="UP000479226"/>
    </source>
</evidence>
<gene>
    <name evidence="3" type="ORF">G6N77_17785</name>
</gene>
<protein>
    <submittedName>
        <fullName evidence="3">DUF4232 domain-containing protein</fullName>
    </submittedName>
</protein>
<sequence length="252" mass="24954">MMSTEQKGPGPHESRQTRSGTVLAATAVSSSRPLSIAPLVVAALVGVGLVLAGCSPSTPPAPTPTAAVTTAPETTAPEATTGAPAPTAAGTTPSTETAAPTTSAPTAQPTTAQPALCTAASLNGSLDDTGGGAAGSIYMKLILKNTSAASCILNGYPGVSLVTTPADSPIGVPADWTVSLPSKGPITLTPGQSSAAQLQYTQAANYPNCTKVRATSVMVYPPSATDRLLIAHPLTACSNTDIVLLHIGAFQP</sequence>
<feature type="domain" description="DUF4232" evidence="2">
    <location>
        <begin position="117"/>
        <end position="246"/>
    </location>
</feature>
<dbReference type="RefSeq" id="WP_165183509.1">
    <property type="nucleotide sequence ID" value="NZ_JAAKZI010000044.1"/>
</dbReference>
<evidence type="ECO:0000259" key="2">
    <source>
        <dbReference type="Pfam" id="PF14016"/>
    </source>
</evidence>